<gene>
    <name evidence="2" type="ORF">ENP70_05395</name>
</gene>
<dbReference type="Pfam" id="PF19649">
    <property type="entry name" value="DUF6152"/>
    <property type="match status" value="1"/>
</dbReference>
<accession>A0A7C1NU85</accession>
<protein>
    <recommendedName>
        <fullName evidence="3">DUF5666 domain-containing protein</fullName>
    </recommendedName>
</protein>
<proteinExistence type="predicted"/>
<keyword evidence="1" id="KW-0732">Signal</keyword>
<name>A0A7C1NU85_9HYPH</name>
<comment type="caution">
    <text evidence="2">The sequence shown here is derived from an EMBL/GenBank/DDBJ whole genome shotgun (WGS) entry which is preliminary data.</text>
</comment>
<evidence type="ECO:0000256" key="1">
    <source>
        <dbReference type="SAM" id="SignalP"/>
    </source>
</evidence>
<reference evidence="2" key="1">
    <citation type="journal article" date="2020" name="mSystems">
        <title>Genome- and Community-Level Interaction Insights into Carbon Utilization and Element Cycling Functions of Hydrothermarchaeota in Hydrothermal Sediment.</title>
        <authorList>
            <person name="Zhou Z."/>
            <person name="Liu Y."/>
            <person name="Xu W."/>
            <person name="Pan J."/>
            <person name="Luo Z.H."/>
            <person name="Li M."/>
        </authorList>
    </citation>
    <scope>NUCLEOTIDE SEQUENCE [LARGE SCALE GENOMIC DNA]</scope>
    <source>
        <strain evidence="2">SpSt-243</strain>
    </source>
</reference>
<evidence type="ECO:0000313" key="2">
    <source>
        <dbReference type="EMBL" id="HEB43131.1"/>
    </source>
</evidence>
<feature type="chain" id="PRO_5028379210" description="DUF5666 domain-containing protein" evidence="1">
    <location>
        <begin position="28"/>
        <end position="129"/>
    </location>
</feature>
<dbReference type="EMBL" id="DSKI01000287">
    <property type="protein sequence ID" value="HEB43131.1"/>
    <property type="molecule type" value="Genomic_DNA"/>
</dbReference>
<organism evidence="2">
    <name type="scientific">Agrobacterium albertimagni</name>
    <dbReference type="NCBI Taxonomy" id="147266"/>
    <lineage>
        <taxon>Bacteria</taxon>
        <taxon>Pseudomonadati</taxon>
        <taxon>Pseudomonadota</taxon>
        <taxon>Alphaproteobacteria</taxon>
        <taxon>Hyphomicrobiales</taxon>
        <taxon>Rhizobiaceae</taxon>
        <taxon>Rhizobium/Agrobacterium group</taxon>
        <taxon>Agrobacterium</taxon>
    </lineage>
</organism>
<evidence type="ECO:0008006" key="3">
    <source>
        <dbReference type="Google" id="ProtNLM"/>
    </source>
</evidence>
<dbReference type="InterPro" id="IPR046150">
    <property type="entry name" value="DUF6152"/>
</dbReference>
<sequence length="129" mass="13809">MNRTQSLSALALSSFAGAALLAGAALAHHGWSWAEADQIDLTGTITAISFAPPHPTLELETAEGPWRIELGNPNQTQRSGFVEGVAAVGDEITVRGNRSLDPDEKRLKAVRVIVEGTNYDIYPSRIVTN</sequence>
<dbReference type="AlphaFoldDB" id="A0A7C1NU85"/>
<feature type="signal peptide" evidence="1">
    <location>
        <begin position="1"/>
        <end position="27"/>
    </location>
</feature>